<proteinExistence type="predicted"/>
<accession>A0A0J6YPA5</accession>
<dbReference type="AlphaFoldDB" id="A0A0J6YPA5"/>
<dbReference type="EMBL" id="DS028098">
    <property type="protein sequence ID" value="KMP08803.1"/>
    <property type="molecule type" value="Genomic_DNA"/>
</dbReference>
<evidence type="ECO:0000256" key="1">
    <source>
        <dbReference type="SAM" id="MobiDB-lite"/>
    </source>
</evidence>
<feature type="compositionally biased region" description="Low complexity" evidence="1">
    <location>
        <begin position="94"/>
        <end position="107"/>
    </location>
</feature>
<reference evidence="3" key="1">
    <citation type="journal article" date="2010" name="Genome Res.">
        <title>Population genomic sequencing of Coccidioides fungi reveals recent hybridization and transposon control.</title>
        <authorList>
            <person name="Neafsey D.E."/>
            <person name="Barker B.M."/>
            <person name="Sharpton T.J."/>
            <person name="Stajich J.E."/>
            <person name="Park D.J."/>
            <person name="Whiston E."/>
            <person name="Hung C.-Y."/>
            <person name="McMahan C."/>
            <person name="White J."/>
            <person name="Sykes S."/>
            <person name="Heiman D."/>
            <person name="Young S."/>
            <person name="Zeng Q."/>
            <person name="Abouelleil A."/>
            <person name="Aftuck L."/>
            <person name="Bessette D."/>
            <person name="Brown A."/>
            <person name="FitzGerald M."/>
            <person name="Lui A."/>
            <person name="Macdonald J.P."/>
            <person name="Priest M."/>
            <person name="Orbach M.J."/>
            <person name="Galgiani J.N."/>
            <person name="Kirkland T.N."/>
            <person name="Cole G.T."/>
            <person name="Birren B.W."/>
            <person name="Henn M.R."/>
            <person name="Taylor J.W."/>
            <person name="Rounsley S.D."/>
        </authorList>
    </citation>
    <scope>NUCLEOTIDE SEQUENCE [LARGE SCALE GENOMIC DNA]</scope>
    <source>
        <strain evidence="3">RMSCC 2394</strain>
    </source>
</reference>
<name>A0A0J6YPA5_COCIT</name>
<feature type="region of interest" description="Disordered" evidence="1">
    <location>
        <begin position="94"/>
        <end position="118"/>
    </location>
</feature>
<dbReference type="Proteomes" id="UP000054565">
    <property type="component" value="Unassembled WGS sequence"/>
</dbReference>
<organism evidence="2 3">
    <name type="scientific">Coccidioides immitis RMSCC 2394</name>
    <dbReference type="NCBI Taxonomy" id="404692"/>
    <lineage>
        <taxon>Eukaryota</taxon>
        <taxon>Fungi</taxon>
        <taxon>Dikarya</taxon>
        <taxon>Ascomycota</taxon>
        <taxon>Pezizomycotina</taxon>
        <taxon>Eurotiomycetes</taxon>
        <taxon>Eurotiomycetidae</taxon>
        <taxon>Onygenales</taxon>
        <taxon>Onygenaceae</taxon>
        <taxon>Coccidioides</taxon>
    </lineage>
</organism>
<gene>
    <name evidence="2" type="ORF">CIRG_08484</name>
</gene>
<sequence length="201" mass="22446">MVVSPLPKVVSIFGWARSARASGVHAQNVEKRAGDNWLDTEPLPVEYRKATSAVLLSTPLEKGGAESRFDTRISAKPWLTVRGICAFQPAPVTRTPATTRTSATPPAHTEEGASPRRGHMRTYAVQERERWPCMQQNLWLARMPRMLYTVLARWEVAKRLPHGPLLYLGIKPYGTTSVRPQLHSEDLPASCAPNLREFVIP</sequence>
<evidence type="ECO:0000313" key="3">
    <source>
        <dbReference type="Proteomes" id="UP000054565"/>
    </source>
</evidence>
<evidence type="ECO:0000313" key="2">
    <source>
        <dbReference type="EMBL" id="KMP08803.1"/>
    </source>
</evidence>
<protein>
    <submittedName>
        <fullName evidence="2">Uncharacterized protein</fullName>
    </submittedName>
</protein>